<name>A0ABT1WKR7_9LACT</name>
<dbReference type="Gene3D" id="6.10.340.10">
    <property type="match status" value="1"/>
</dbReference>
<dbReference type="Gene3D" id="1.10.287.130">
    <property type="match status" value="1"/>
</dbReference>
<dbReference type="PRINTS" id="PR00344">
    <property type="entry name" value="BCTRLSENSOR"/>
</dbReference>
<dbReference type="Pfam" id="PF18719">
    <property type="entry name" value="ArlS_N"/>
    <property type="match status" value="1"/>
</dbReference>
<proteinExistence type="predicted"/>
<reference evidence="15" key="2">
    <citation type="journal article" date="2023" name="Curr. Microbiol.">
        <title>Granulicatella seriolae sp. nov., a Novel Facultative Anaerobe Isolated from Yellowtail Marine Fish.</title>
        <authorList>
            <person name="Lee M."/>
            <person name="Choi Y.J."/>
            <person name="Farooq A."/>
            <person name="Jeong J.B."/>
            <person name="Jung M.Y."/>
        </authorList>
    </citation>
    <scope>NUCLEOTIDE SEQUENCE</scope>
    <source>
        <strain evidence="15">S8</strain>
    </source>
</reference>
<keyword evidence="7 12" id="KW-0812">Transmembrane</keyword>
<evidence type="ECO:0000313" key="15">
    <source>
        <dbReference type="EMBL" id="MCQ9209091.1"/>
    </source>
</evidence>
<dbReference type="InterPro" id="IPR004358">
    <property type="entry name" value="Sig_transdc_His_kin-like_C"/>
</dbReference>
<evidence type="ECO:0000256" key="11">
    <source>
        <dbReference type="ARBA" id="ARBA00023136"/>
    </source>
</evidence>
<dbReference type="Gene3D" id="3.30.565.10">
    <property type="entry name" value="Histidine kinase-like ATPase, C-terminal domain"/>
    <property type="match status" value="1"/>
</dbReference>
<reference evidence="15" key="1">
    <citation type="submission" date="2022-07" db="EMBL/GenBank/DDBJ databases">
        <authorList>
            <person name="Jung M.-Y."/>
            <person name="Lee M."/>
        </authorList>
    </citation>
    <scope>NUCLEOTIDE SEQUENCE</scope>
    <source>
        <strain evidence="15">S8</strain>
    </source>
</reference>
<dbReference type="InterPro" id="IPR036097">
    <property type="entry name" value="HisK_dim/P_sf"/>
</dbReference>
<feature type="domain" description="HAMP" evidence="14">
    <location>
        <begin position="211"/>
        <end position="265"/>
    </location>
</feature>
<comment type="caution">
    <text evidence="15">The sequence shown here is derived from an EMBL/GenBank/DDBJ whole genome shotgun (WGS) entry which is preliminary data.</text>
</comment>
<feature type="transmembrane region" description="Helical" evidence="12">
    <location>
        <begin position="187"/>
        <end position="210"/>
    </location>
</feature>
<evidence type="ECO:0000259" key="14">
    <source>
        <dbReference type="PROSITE" id="PS50885"/>
    </source>
</evidence>
<reference evidence="15" key="3">
    <citation type="journal article" date="2023" name="Microbiol. Resour. Announc.">
        <title>Draft Genome Sequence of Granulicatella sp. Strain S8, Isolated from a Marine Fish, Seriola quinqueradiata.</title>
        <authorList>
            <person name="Lee M."/>
            <person name="Farooq A."/>
            <person name="Jeong J.B."/>
            <person name="Jung M.Y."/>
        </authorList>
    </citation>
    <scope>NUCLEOTIDE SEQUENCE</scope>
    <source>
        <strain evidence="15">S8</strain>
    </source>
</reference>
<dbReference type="InterPro" id="IPR003660">
    <property type="entry name" value="HAMP_dom"/>
</dbReference>
<dbReference type="Proteomes" id="UP001059480">
    <property type="component" value="Unassembled WGS sequence"/>
</dbReference>
<comment type="subcellular location">
    <subcellularLocation>
        <location evidence="2">Membrane</location>
        <topology evidence="2">Multi-pass membrane protein</topology>
    </subcellularLocation>
</comment>
<keyword evidence="6" id="KW-0808">Transferase</keyword>
<keyword evidence="11 12" id="KW-0472">Membrane</keyword>
<evidence type="ECO:0000256" key="10">
    <source>
        <dbReference type="ARBA" id="ARBA00023012"/>
    </source>
</evidence>
<sequence length="502" mass="58235">MLNRVNRLSNLPFSGMSVLKKWWLIISTTIFFLLIFFTWMMMQKELNAQKASQLEKTEKYTQDLITIFSNEEENLIQTQVLNRLNDTNHYELTDIELVKPTQQLDSLLPSEINIQVFNNSKQMIFQTQNWYHQQLPSTQFYSKEVTDNNRTIIQSGGPVFNKTSRMLIGYVQVTNRLQQYYTTQKMLWTYFLWLVLAGLVVSVGLGYVLAYQLSRPLKEIQKLITSITDENISSTRLEIPTNNQELKAVVDGFNELLTKISFYIEQQKHFVEDVSHELRTPVAIVEGHLKLLNRWGKNDPEILEESLASSLTELERMKVLVQEMLDLSRASQVKEQYKDAETSVFQSVKSIVDNFKILYPDYKFVFDSDLSREVVIQMFSNHFQQICIILLDNAVKYSLDRKEIIVSLSMSMNKVEIAIQDFGMGMTDEDRRKVFSRFYRVDKARSRQKGGTGLGLSIAKELVASYNGEITVTSQLNHGSIFRMKLPIIRTEGRIHPSLSDE</sequence>
<comment type="catalytic activity">
    <reaction evidence="1">
        <text>ATP + protein L-histidine = ADP + protein N-phospho-L-histidine.</text>
        <dbReference type="EC" id="2.7.13.3"/>
    </reaction>
</comment>
<evidence type="ECO:0000256" key="8">
    <source>
        <dbReference type="ARBA" id="ARBA00022777"/>
    </source>
</evidence>
<dbReference type="SMART" id="SM00387">
    <property type="entry name" value="HATPase_c"/>
    <property type="match status" value="1"/>
</dbReference>
<evidence type="ECO:0000313" key="16">
    <source>
        <dbReference type="Proteomes" id="UP001059480"/>
    </source>
</evidence>
<dbReference type="EMBL" id="JANHNZ010000001">
    <property type="protein sequence ID" value="MCQ9209091.1"/>
    <property type="molecule type" value="Genomic_DNA"/>
</dbReference>
<dbReference type="Pfam" id="PF02518">
    <property type="entry name" value="HATPase_c"/>
    <property type="match status" value="1"/>
</dbReference>
<dbReference type="CDD" id="cd00082">
    <property type="entry name" value="HisKA"/>
    <property type="match status" value="1"/>
</dbReference>
<dbReference type="SMART" id="SM00388">
    <property type="entry name" value="HisKA"/>
    <property type="match status" value="1"/>
</dbReference>
<dbReference type="SUPFAM" id="SSF55874">
    <property type="entry name" value="ATPase domain of HSP90 chaperone/DNA topoisomerase II/histidine kinase"/>
    <property type="match status" value="1"/>
</dbReference>
<dbReference type="InterPro" id="IPR041610">
    <property type="entry name" value="ArlS_N"/>
</dbReference>
<accession>A0ABT1WKR7</accession>
<evidence type="ECO:0000256" key="3">
    <source>
        <dbReference type="ARBA" id="ARBA00012438"/>
    </source>
</evidence>
<dbReference type="InterPro" id="IPR036890">
    <property type="entry name" value="HATPase_C_sf"/>
</dbReference>
<protein>
    <recommendedName>
        <fullName evidence="4">Signal transduction histidine-protein kinase ArlS</fullName>
        <ecNumber evidence="3">2.7.13.3</ecNumber>
    </recommendedName>
</protein>
<keyword evidence="5" id="KW-0597">Phosphoprotein</keyword>
<feature type="domain" description="Histidine kinase" evidence="13">
    <location>
        <begin position="273"/>
        <end position="490"/>
    </location>
</feature>
<gene>
    <name evidence="15" type="ORF">NPA36_00725</name>
</gene>
<evidence type="ECO:0000256" key="4">
    <source>
        <dbReference type="ARBA" id="ARBA00015735"/>
    </source>
</evidence>
<dbReference type="PANTHER" id="PTHR45528">
    <property type="entry name" value="SENSOR HISTIDINE KINASE CPXA"/>
    <property type="match status" value="1"/>
</dbReference>
<keyword evidence="9 12" id="KW-1133">Transmembrane helix</keyword>
<evidence type="ECO:0000256" key="6">
    <source>
        <dbReference type="ARBA" id="ARBA00022679"/>
    </source>
</evidence>
<feature type="transmembrane region" description="Helical" evidence="12">
    <location>
        <begin position="22"/>
        <end position="42"/>
    </location>
</feature>
<dbReference type="InterPro" id="IPR050398">
    <property type="entry name" value="HssS/ArlS-like"/>
</dbReference>
<keyword evidence="8 15" id="KW-0418">Kinase</keyword>
<evidence type="ECO:0000256" key="7">
    <source>
        <dbReference type="ARBA" id="ARBA00022692"/>
    </source>
</evidence>
<dbReference type="InterPro" id="IPR005467">
    <property type="entry name" value="His_kinase_dom"/>
</dbReference>
<evidence type="ECO:0000256" key="5">
    <source>
        <dbReference type="ARBA" id="ARBA00022553"/>
    </source>
</evidence>
<keyword evidence="10" id="KW-0902">Two-component regulatory system</keyword>
<dbReference type="InterPro" id="IPR003661">
    <property type="entry name" value="HisK_dim/P_dom"/>
</dbReference>
<dbReference type="Pfam" id="PF00512">
    <property type="entry name" value="HisKA"/>
    <property type="match status" value="1"/>
</dbReference>
<keyword evidence="16" id="KW-1185">Reference proteome</keyword>
<dbReference type="PROSITE" id="PS50885">
    <property type="entry name" value="HAMP"/>
    <property type="match status" value="1"/>
</dbReference>
<dbReference type="PANTHER" id="PTHR45528:SF12">
    <property type="entry name" value="SENSOR HISTIDINE KINASE ARSS"/>
    <property type="match status" value="1"/>
</dbReference>
<evidence type="ECO:0000256" key="1">
    <source>
        <dbReference type="ARBA" id="ARBA00000085"/>
    </source>
</evidence>
<evidence type="ECO:0000256" key="2">
    <source>
        <dbReference type="ARBA" id="ARBA00004141"/>
    </source>
</evidence>
<evidence type="ECO:0000256" key="9">
    <source>
        <dbReference type="ARBA" id="ARBA00022989"/>
    </source>
</evidence>
<evidence type="ECO:0000256" key="12">
    <source>
        <dbReference type="SAM" id="Phobius"/>
    </source>
</evidence>
<dbReference type="GO" id="GO:0016301">
    <property type="term" value="F:kinase activity"/>
    <property type="evidence" value="ECO:0007669"/>
    <property type="project" value="UniProtKB-KW"/>
</dbReference>
<dbReference type="SUPFAM" id="SSF47384">
    <property type="entry name" value="Homodimeric domain of signal transducing histidine kinase"/>
    <property type="match status" value="1"/>
</dbReference>
<dbReference type="PROSITE" id="PS50109">
    <property type="entry name" value="HIS_KIN"/>
    <property type="match status" value="1"/>
</dbReference>
<evidence type="ECO:0000259" key="13">
    <source>
        <dbReference type="PROSITE" id="PS50109"/>
    </source>
</evidence>
<organism evidence="15 16">
    <name type="scientific">Granulicatella seriolae</name>
    <dbReference type="NCBI Taxonomy" id="2967226"/>
    <lineage>
        <taxon>Bacteria</taxon>
        <taxon>Bacillati</taxon>
        <taxon>Bacillota</taxon>
        <taxon>Bacilli</taxon>
        <taxon>Lactobacillales</taxon>
        <taxon>Carnobacteriaceae</taxon>
        <taxon>Granulicatella</taxon>
    </lineage>
</organism>
<dbReference type="InterPro" id="IPR003594">
    <property type="entry name" value="HATPase_dom"/>
</dbReference>
<dbReference type="EC" id="2.7.13.3" evidence="3"/>